<keyword evidence="5" id="KW-0800">Toxin</keyword>
<keyword evidence="3 5" id="KW-0479">Metal-binding</keyword>
<dbReference type="Pfam" id="PF01850">
    <property type="entry name" value="PIN"/>
    <property type="match status" value="1"/>
</dbReference>
<evidence type="ECO:0000256" key="3">
    <source>
        <dbReference type="ARBA" id="ARBA00022723"/>
    </source>
</evidence>
<comment type="function">
    <text evidence="5">Toxic component of a toxin-antitoxin (TA) system. An RNase.</text>
</comment>
<evidence type="ECO:0000259" key="6">
    <source>
        <dbReference type="Pfam" id="PF01850"/>
    </source>
</evidence>
<keyword evidence="1 5" id="KW-1277">Toxin-antitoxin system</keyword>
<dbReference type="GO" id="GO:0016787">
    <property type="term" value="F:hydrolase activity"/>
    <property type="evidence" value="ECO:0007669"/>
    <property type="project" value="UniProtKB-KW"/>
</dbReference>
<evidence type="ECO:0000256" key="4">
    <source>
        <dbReference type="ARBA" id="ARBA00022801"/>
    </source>
</evidence>
<dbReference type="Proteomes" id="UP000280307">
    <property type="component" value="Unassembled WGS sequence"/>
</dbReference>
<dbReference type="GO" id="GO:0000287">
    <property type="term" value="F:magnesium ion binding"/>
    <property type="evidence" value="ECO:0007669"/>
    <property type="project" value="UniProtKB-UniRule"/>
</dbReference>
<reference evidence="7 8" key="1">
    <citation type="submission" date="2018-12" db="EMBL/GenBank/DDBJ databases">
        <title>Genome Sequence of Candidatus Viridilinea halotolerans isolated from saline sulfide-rich spring.</title>
        <authorList>
            <person name="Grouzdev D.S."/>
            <person name="Burganskaya E.I."/>
            <person name="Krutkina M.S."/>
            <person name="Sukhacheva M.V."/>
            <person name="Gorlenko V.M."/>
        </authorList>
    </citation>
    <scope>NUCLEOTIDE SEQUENCE [LARGE SCALE GENOMIC DNA]</scope>
    <source>
        <strain evidence="7">Chok-6</strain>
    </source>
</reference>
<dbReference type="InterPro" id="IPR022907">
    <property type="entry name" value="VapC_family"/>
</dbReference>
<evidence type="ECO:0000313" key="7">
    <source>
        <dbReference type="EMBL" id="RRR66959.1"/>
    </source>
</evidence>
<evidence type="ECO:0000256" key="5">
    <source>
        <dbReference type="HAMAP-Rule" id="MF_00265"/>
    </source>
</evidence>
<proteinExistence type="inferred from homology"/>
<feature type="binding site" evidence="5">
    <location>
        <position position="16"/>
    </location>
    <ligand>
        <name>Mg(2+)</name>
        <dbReference type="ChEBI" id="CHEBI:18420"/>
    </ligand>
</feature>
<dbReference type="EMBL" id="RSAS01000818">
    <property type="protein sequence ID" value="RRR66959.1"/>
    <property type="molecule type" value="Genomic_DNA"/>
</dbReference>
<comment type="cofactor">
    <cofactor evidence="5">
        <name>Mg(2+)</name>
        <dbReference type="ChEBI" id="CHEBI:18420"/>
    </cofactor>
</comment>
<protein>
    <recommendedName>
        <fullName evidence="5">Ribonuclease VapC</fullName>
        <shortName evidence="5">RNase VapC</shortName>
        <ecNumber evidence="5">3.1.-.-</ecNumber>
    </recommendedName>
    <alternativeName>
        <fullName evidence="5">Toxin VapC</fullName>
    </alternativeName>
</protein>
<accession>A0A426TSF3</accession>
<sequence>MRKSMAATNAKTLFVDTNVLIYATDPQSPFQPIADQLLEQAYTTDLVMALSPQVLREYLAVAARASSAGGRMQLADALENVESFRSAMHILEEGSASLDQLTELLHQIPTAGRRVHDANIVATMLAHGIQRLVTHNTADFARFAHLIEIVPLVPPTTLAE</sequence>
<keyword evidence="4 5" id="KW-0378">Hydrolase</keyword>
<keyword evidence="5" id="KW-0460">Magnesium</keyword>
<evidence type="ECO:0000256" key="1">
    <source>
        <dbReference type="ARBA" id="ARBA00022649"/>
    </source>
</evidence>
<comment type="caution">
    <text evidence="7">The sequence shown here is derived from an EMBL/GenBank/DDBJ whole genome shotgun (WGS) entry which is preliminary data.</text>
</comment>
<dbReference type="Gene3D" id="3.40.50.1010">
    <property type="entry name" value="5'-nuclease"/>
    <property type="match status" value="1"/>
</dbReference>
<dbReference type="AlphaFoldDB" id="A0A426TSF3"/>
<dbReference type="InterPro" id="IPR029060">
    <property type="entry name" value="PIN-like_dom_sf"/>
</dbReference>
<organism evidence="7 8">
    <name type="scientific">Candidatus Viridilinea halotolerans</name>
    <dbReference type="NCBI Taxonomy" id="2491704"/>
    <lineage>
        <taxon>Bacteria</taxon>
        <taxon>Bacillati</taxon>
        <taxon>Chloroflexota</taxon>
        <taxon>Chloroflexia</taxon>
        <taxon>Chloroflexales</taxon>
        <taxon>Chloroflexineae</taxon>
        <taxon>Oscillochloridaceae</taxon>
        <taxon>Candidatus Viridilinea</taxon>
    </lineage>
</organism>
<evidence type="ECO:0000256" key="2">
    <source>
        <dbReference type="ARBA" id="ARBA00022722"/>
    </source>
</evidence>
<gene>
    <name evidence="5" type="primary">vapC</name>
    <name evidence="7" type="ORF">EI684_19785</name>
</gene>
<comment type="similarity">
    <text evidence="5">Belongs to the PINc/VapC protein family.</text>
</comment>
<feature type="domain" description="PIN" evidence="6">
    <location>
        <begin position="14"/>
        <end position="145"/>
    </location>
</feature>
<dbReference type="GO" id="GO:0090729">
    <property type="term" value="F:toxin activity"/>
    <property type="evidence" value="ECO:0007669"/>
    <property type="project" value="UniProtKB-KW"/>
</dbReference>
<feature type="binding site" evidence="5">
    <location>
        <position position="117"/>
    </location>
    <ligand>
        <name>Mg(2+)</name>
        <dbReference type="ChEBI" id="CHEBI:18420"/>
    </ligand>
</feature>
<dbReference type="EC" id="3.1.-.-" evidence="5"/>
<name>A0A426TSF3_9CHLR</name>
<evidence type="ECO:0000313" key="8">
    <source>
        <dbReference type="Proteomes" id="UP000280307"/>
    </source>
</evidence>
<dbReference type="GO" id="GO:0004540">
    <property type="term" value="F:RNA nuclease activity"/>
    <property type="evidence" value="ECO:0007669"/>
    <property type="project" value="InterPro"/>
</dbReference>
<keyword evidence="2 5" id="KW-0540">Nuclease</keyword>
<dbReference type="InterPro" id="IPR002716">
    <property type="entry name" value="PIN_dom"/>
</dbReference>
<dbReference type="HAMAP" id="MF_00265">
    <property type="entry name" value="VapC_Nob1"/>
    <property type="match status" value="1"/>
</dbReference>
<dbReference type="SUPFAM" id="SSF88723">
    <property type="entry name" value="PIN domain-like"/>
    <property type="match status" value="1"/>
</dbReference>